<evidence type="ECO:0000256" key="1">
    <source>
        <dbReference type="SAM" id="MobiDB-lite"/>
    </source>
</evidence>
<dbReference type="EMBL" id="JASAOG010000214">
    <property type="protein sequence ID" value="KAK0043529.1"/>
    <property type="molecule type" value="Genomic_DNA"/>
</dbReference>
<dbReference type="GO" id="GO:0005230">
    <property type="term" value="F:extracellular ligand-gated monoatomic ion channel activity"/>
    <property type="evidence" value="ECO:0007669"/>
    <property type="project" value="InterPro"/>
</dbReference>
<feature type="region of interest" description="Disordered" evidence="1">
    <location>
        <begin position="1"/>
        <end position="25"/>
    </location>
</feature>
<reference evidence="3" key="2">
    <citation type="submission" date="2023-04" db="EMBL/GenBank/DDBJ databases">
        <authorList>
            <person name="Bu L."/>
            <person name="Lu L."/>
            <person name="Laidemitt M.R."/>
            <person name="Zhang S.M."/>
            <person name="Mutuku M."/>
            <person name="Mkoji G."/>
            <person name="Steinauer M."/>
            <person name="Loker E.S."/>
        </authorList>
    </citation>
    <scope>NUCLEOTIDE SEQUENCE</scope>
    <source>
        <strain evidence="3">KasaAsao</strain>
        <tissue evidence="3">Whole Snail</tissue>
    </source>
</reference>
<comment type="caution">
    <text evidence="3">The sequence shown here is derived from an EMBL/GenBank/DDBJ whole genome shotgun (WGS) entry which is preliminary data.</text>
</comment>
<gene>
    <name evidence="3" type="ORF">Bpfe_026995</name>
</gene>
<evidence type="ECO:0000259" key="2">
    <source>
        <dbReference type="Pfam" id="PF02931"/>
    </source>
</evidence>
<feature type="compositionally biased region" description="Basic and acidic residues" evidence="1">
    <location>
        <begin position="1"/>
        <end position="12"/>
    </location>
</feature>
<feature type="non-terminal residue" evidence="3">
    <location>
        <position position="1"/>
    </location>
</feature>
<dbReference type="SUPFAM" id="SSF63712">
    <property type="entry name" value="Nicotinic receptor ligand binding domain-like"/>
    <property type="match status" value="1"/>
</dbReference>
<keyword evidence="3" id="KW-0675">Receptor</keyword>
<sequence length="65" mass="7545">CGKERAGYDRFSHHIPKNRGPNVPDEQRLLDHIMKGYERSVRPVRNWTSPVVIKMGLTLTQVLDM</sequence>
<dbReference type="Proteomes" id="UP001233172">
    <property type="component" value="Unassembled WGS sequence"/>
</dbReference>
<dbReference type="InterPro" id="IPR036734">
    <property type="entry name" value="Neur_chan_lig-bd_sf"/>
</dbReference>
<dbReference type="AlphaFoldDB" id="A0AAD8AW39"/>
<dbReference type="InterPro" id="IPR006202">
    <property type="entry name" value="Neur_chan_lig-bd"/>
</dbReference>
<keyword evidence="4" id="KW-1185">Reference proteome</keyword>
<dbReference type="Pfam" id="PF02931">
    <property type="entry name" value="Neur_chan_LBD"/>
    <property type="match status" value="1"/>
</dbReference>
<feature type="domain" description="Neurotransmitter-gated ion-channel ligand-binding" evidence="2">
    <location>
        <begin position="26"/>
        <end position="64"/>
    </location>
</feature>
<evidence type="ECO:0000313" key="3">
    <source>
        <dbReference type="EMBL" id="KAK0043529.1"/>
    </source>
</evidence>
<name>A0AAD8AW39_BIOPF</name>
<accession>A0AAD8AW39</accession>
<organism evidence="3 4">
    <name type="scientific">Biomphalaria pfeifferi</name>
    <name type="common">Bloodfluke planorb</name>
    <name type="synonym">Freshwater snail</name>
    <dbReference type="NCBI Taxonomy" id="112525"/>
    <lineage>
        <taxon>Eukaryota</taxon>
        <taxon>Metazoa</taxon>
        <taxon>Spiralia</taxon>
        <taxon>Lophotrochozoa</taxon>
        <taxon>Mollusca</taxon>
        <taxon>Gastropoda</taxon>
        <taxon>Heterobranchia</taxon>
        <taxon>Euthyneura</taxon>
        <taxon>Panpulmonata</taxon>
        <taxon>Hygrophila</taxon>
        <taxon>Lymnaeoidea</taxon>
        <taxon>Planorbidae</taxon>
        <taxon>Biomphalaria</taxon>
    </lineage>
</organism>
<evidence type="ECO:0000313" key="4">
    <source>
        <dbReference type="Proteomes" id="UP001233172"/>
    </source>
</evidence>
<protein>
    <submittedName>
        <fullName evidence="3">Neuronal acetylcholine receptor subunit alpha-7</fullName>
    </submittedName>
</protein>
<dbReference type="Gene3D" id="2.70.170.10">
    <property type="entry name" value="Neurotransmitter-gated ion-channel ligand-binding domain"/>
    <property type="match status" value="1"/>
</dbReference>
<reference evidence="3" key="1">
    <citation type="journal article" date="2023" name="PLoS Negl. Trop. Dis.">
        <title>A genome sequence for Biomphalaria pfeifferi, the major vector snail for the human-infecting parasite Schistosoma mansoni.</title>
        <authorList>
            <person name="Bu L."/>
            <person name="Lu L."/>
            <person name="Laidemitt M.R."/>
            <person name="Zhang S.M."/>
            <person name="Mutuku M."/>
            <person name="Mkoji G."/>
            <person name="Steinauer M."/>
            <person name="Loker E.S."/>
        </authorList>
    </citation>
    <scope>NUCLEOTIDE SEQUENCE</scope>
    <source>
        <strain evidence="3">KasaAsao</strain>
    </source>
</reference>
<proteinExistence type="predicted"/>
<feature type="non-terminal residue" evidence="3">
    <location>
        <position position="65"/>
    </location>
</feature>
<dbReference type="GO" id="GO:0016020">
    <property type="term" value="C:membrane"/>
    <property type="evidence" value="ECO:0007669"/>
    <property type="project" value="InterPro"/>
</dbReference>